<evidence type="ECO:0000313" key="1">
    <source>
        <dbReference type="EMBL" id="MBF4160691.1"/>
    </source>
</evidence>
<reference evidence="1" key="1">
    <citation type="submission" date="2020-11" db="EMBL/GenBank/DDBJ databases">
        <title>Nocardioides sp. CBS4Y-1, whole genome shotgun sequence.</title>
        <authorList>
            <person name="Tuo L."/>
        </authorList>
    </citation>
    <scope>NUCLEOTIDE SEQUENCE</scope>
    <source>
        <strain evidence="1">CBS4Y-1</strain>
    </source>
</reference>
<comment type="caution">
    <text evidence="1">The sequence shown here is derived from an EMBL/GenBank/DDBJ whole genome shotgun (WGS) entry which is preliminary data.</text>
</comment>
<accession>A0A930UV09</accession>
<gene>
    <name evidence="1" type="ORF">ISG29_03255</name>
</gene>
<sequence>MNSITNETTTAPQLLAADRGVVMPICAYLPLTSPVSARTTGADVRDRQGGIESVKGGTAVAHFPGDRAWRPPIC</sequence>
<organism evidence="1 2">
    <name type="scientific">Nocardioides acrostichi</name>
    <dbReference type="NCBI Taxonomy" id="2784339"/>
    <lineage>
        <taxon>Bacteria</taxon>
        <taxon>Bacillati</taxon>
        <taxon>Actinomycetota</taxon>
        <taxon>Actinomycetes</taxon>
        <taxon>Propionibacteriales</taxon>
        <taxon>Nocardioidaceae</taxon>
        <taxon>Nocardioides</taxon>
    </lineage>
</organism>
<evidence type="ECO:0000313" key="2">
    <source>
        <dbReference type="Proteomes" id="UP000656804"/>
    </source>
</evidence>
<proteinExistence type="predicted"/>
<dbReference type="Proteomes" id="UP000656804">
    <property type="component" value="Unassembled WGS sequence"/>
</dbReference>
<dbReference type="AlphaFoldDB" id="A0A930UV09"/>
<dbReference type="EMBL" id="JADIVZ010000001">
    <property type="protein sequence ID" value="MBF4160691.1"/>
    <property type="molecule type" value="Genomic_DNA"/>
</dbReference>
<keyword evidence="2" id="KW-1185">Reference proteome</keyword>
<name>A0A930UV09_9ACTN</name>
<dbReference type="RefSeq" id="WP_194501882.1">
    <property type="nucleotide sequence ID" value="NZ_JADIVZ010000001.1"/>
</dbReference>
<protein>
    <submittedName>
        <fullName evidence="1">Uncharacterized protein</fullName>
    </submittedName>
</protein>